<organism evidence="3">
    <name type="scientific">Enterobius vermicularis</name>
    <name type="common">Human pinworm</name>
    <dbReference type="NCBI Taxonomy" id="51028"/>
    <lineage>
        <taxon>Eukaryota</taxon>
        <taxon>Metazoa</taxon>
        <taxon>Ecdysozoa</taxon>
        <taxon>Nematoda</taxon>
        <taxon>Chromadorea</taxon>
        <taxon>Rhabditida</taxon>
        <taxon>Spirurina</taxon>
        <taxon>Oxyuridomorpha</taxon>
        <taxon>Oxyuroidea</taxon>
        <taxon>Oxyuridae</taxon>
        <taxon>Enterobius</taxon>
    </lineage>
</organism>
<accession>A0A0N4V964</accession>
<sequence length="89" mass="10774">MFFSEDEPTAEEAKCERDYKALWKWAYEEVCRVHSIRVSQVFSYFSTFLHYLPNFASMKNVTIDARFKIDWFIICMLLCHIQHKEESTH</sequence>
<dbReference type="AlphaFoldDB" id="A0A0N4V964"/>
<dbReference type="WBParaSite" id="EVEC_0000696701-mRNA-1">
    <property type="protein sequence ID" value="EVEC_0000696701-mRNA-1"/>
    <property type="gene ID" value="EVEC_0000696701"/>
</dbReference>
<reference evidence="1 2" key="2">
    <citation type="submission" date="2018-10" db="EMBL/GenBank/DDBJ databases">
        <authorList>
            <consortium name="Pathogen Informatics"/>
        </authorList>
    </citation>
    <scope>NUCLEOTIDE SEQUENCE [LARGE SCALE GENOMIC DNA]</scope>
</reference>
<evidence type="ECO:0000313" key="2">
    <source>
        <dbReference type="Proteomes" id="UP000274131"/>
    </source>
</evidence>
<dbReference type="Proteomes" id="UP000274131">
    <property type="component" value="Unassembled WGS sequence"/>
</dbReference>
<protein>
    <submittedName>
        <fullName evidence="3">Ovule protein</fullName>
    </submittedName>
</protein>
<evidence type="ECO:0000313" key="1">
    <source>
        <dbReference type="EMBL" id="VDD91737.1"/>
    </source>
</evidence>
<reference evidence="3" key="1">
    <citation type="submission" date="2017-02" db="UniProtKB">
        <authorList>
            <consortium name="WormBaseParasite"/>
        </authorList>
    </citation>
    <scope>IDENTIFICATION</scope>
</reference>
<gene>
    <name evidence="1" type="ORF">EVEC_LOCUS6488</name>
</gene>
<name>A0A0N4V964_ENTVE</name>
<dbReference type="EMBL" id="UXUI01008530">
    <property type="protein sequence ID" value="VDD91737.1"/>
    <property type="molecule type" value="Genomic_DNA"/>
</dbReference>
<evidence type="ECO:0000313" key="3">
    <source>
        <dbReference type="WBParaSite" id="EVEC_0000696701-mRNA-1"/>
    </source>
</evidence>
<keyword evidence="2" id="KW-1185">Reference proteome</keyword>
<proteinExistence type="predicted"/>